<accession>A0A561E3E0</accession>
<feature type="region of interest" description="Disordered" evidence="1">
    <location>
        <begin position="1"/>
        <end position="35"/>
    </location>
</feature>
<evidence type="ECO:0000313" key="2">
    <source>
        <dbReference type="EMBL" id="TWE10135.1"/>
    </source>
</evidence>
<reference evidence="2 3" key="1">
    <citation type="submission" date="2019-06" db="EMBL/GenBank/DDBJ databases">
        <title>Sequencing the genomes of 1000 actinobacteria strains.</title>
        <authorList>
            <person name="Klenk H.-P."/>
        </authorList>
    </citation>
    <scope>NUCLEOTIDE SEQUENCE [LARGE SCALE GENOMIC DNA]</scope>
    <source>
        <strain evidence="2 3">DSM 19560</strain>
    </source>
</reference>
<proteinExistence type="predicted"/>
<organism evidence="2 3">
    <name type="scientific">Rudaeicoccus suwonensis</name>
    <dbReference type="NCBI Taxonomy" id="657409"/>
    <lineage>
        <taxon>Bacteria</taxon>
        <taxon>Bacillati</taxon>
        <taxon>Actinomycetota</taxon>
        <taxon>Actinomycetes</taxon>
        <taxon>Micrococcales</taxon>
        <taxon>Dermacoccaceae</taxon>
        <taxon>Rudaeicoccus</taxon>
    </lineage>
</organism>
<dbReference type="Proteomes" id="UP000318297">
    <property type="component" value="Unassembled WGS sequence"/>
</dbReference>
<name>A0A561E3E0_9MICO</name>
<comment type="caution">
    <text evidence="2">The sequence shown here is derived from an EMBL/GenBank/DDBJ whole genome shotgun (WGS) entry which is preliminary data.</text>
</comment>
<dbReference type="EMBL" id="VIVQ01000002">
    <property type="protein sequence ID" value="TWE10135.1"/>
    <property type="molecule type" value="Genomic_DNA"/>
</dbReference>
<dbReference type="AlphaFoldDB" id="A0A561E3E0"/>
<evidence type="ECO:0000256" key="1">
    <source>
        <dbReference type="SAM" id="MobiDB-lite"/>
    </source>
</evidence>
<keyword evidence="3" id="KW-1185">Reference proteome</keyword>
<protein>
    <submittedName>
        <fullName evidence="2">Uncharacterized protein</fullName>
    </submittedName>
</protein>
<evidence type="ECO:0000313" key="3">
    <source>
        <dbReference type="Proteomes" id="UP000318297"/>
    </source>
</evidence>
<sequence>MTQQVRIGAYADPVPLTNQLHQQDSDSKTQKRQGV</sequence>
<gene>
    <name evidence="2" type="ORF">BKA23_2487</name>
</gene>